<dbReference type="SFLD" id="SFLDG01136">
    <property type="entry name" value="C1.6:_Phosphoserine_Phosphatas"/>
    <property type="match status" value="1"/>
</dbReference>
<keyword evidence="4" id="KW-0479">Metal-binding</keyword>
<proteinExistence type="inferred from homology"/>
<accession>A0ABR4Y140</accession>
<name>A0ABR4Y140_9BACI</name>
<comment type="caution">
    <text evidence="7">The sequence shown here is derived from an EMBL/GenBank/DDBJ whole genome shotgun (WGS) entry which is preliminary data.</text>
</comment>
<evidence type="ECO:0000256" key="5">
    <source>
        <dbReference type="ARBA" id="ARBA00022801"/>
    </source>
</evidence>
<dbReference type="EMBL" id="JPVR01000069">
    <property type="protein sequence ID" value="KGR86927.1"/>
    <property type="molecule type" value="Genomic_DNA"/>
</dbReference>
<dbReference type="RefSeq" id="WP_036076781.1">
    <property type="nucleotide sequence ID" value="NZ_AVCW01000013.1"/>
</dbReference>
<evidence type="ECO:0000256" key="3">
    <source>
        <dbReference type="ARBA" id="ARBA00011881"/>
    </source>
</evidence>
<evidence type="ECO:0008006" key="9">
    <source>
        <dbReference type="Google" id="ProtNLM"/>
    </source>
</evidence>
<dbReference type="PIRSF" id="PIRSF006118">
    <property type="entry name" value="KDO8-P_Ptase"/>
    <property type="match status" value="1"/>
</dbReference>
<gene>
    <name evidence="7" type="ORF">CD31_08585</name>
</gene>
<dbReference type="SUPFAM" id="SSF56784">
    <property type="entry name" value="HAD-like"/>
    <property type="match status" value="1"/>
</dbReference>
<dbReference type="CDD" id="cd01630">
    <property type="entry name" value="HAD_KDO-like"/>
    <property type="match status" value="1"/>
</dbReference>
<keyword evidence="8" id="KW-1185">Reference proteome</keyword>
<comment type="similarity">
    <text evidence="2">Belongs to the KdsC family.</text>
</comment>
<dbReference type="PANTHER" id="PTHR21485:SF3">
    <property type="entry name" value="N-ACYLNEURAMINATE CYTIDYLYLTRANSFERASE"/>
    <property type="match status" value="1"/>
</dbReference>
<sequence length="159" mass="17762">MDKNAIKLVVFDVDGTLTDGKVYFGVQGEELKVFNVKDGLRIKQLNHLGVKPIVITGRYSDILNIRMKELGIDEVFQNINNKKEILQSIVEKYELVYGNIAYIGDDENDLECIKLCAITGCPSDAAPLVKKSVDFISSFKGGEGAVREFLDFLLEDKIN</sequence>
<keyword evidence="6" id="KW-0460">Magnesium</keyword>
<evidence type="ECO:0000256" key="2">
    <source>
        <dbReference type="ARBA" id="ARBA00005893"/>
    </source>
</evidence>
<dbReference type="NCBIfam" id="TIGR01670">
    <property type="entry name" value="KdsC-phosphatas"/>
    <property type="match status" value="1"/>
</dbReference>
<dbReference type="PANTHER" id="PTHR21485">
    <property type="entry name" value="HAD SUPERFAMILY MEMBERS CMAS AND KDSC"/>
    <property type="match status" value="1"/>
</dbReference>
<evidence type="ECO:0000313" key="8">
    <source>
        <dbReference type="Proteomes" id="UP000030487"/>
    </source>
</evidence>
<evidence type="ECO:0000256" key="6">
    <source>
        <dbReference type="ARBA" id="ARBA00022842"/>
    </source>
</evidence>
<dbReference type="Proteomes" id="UP000030487">
    <property type="component" value="Unassembled WGS sequence"/>
</dbReference>
<dbReference type="InterPro" id="IPR023214">
    <property type="entry name" value="HAD_sf"/>
</dbReference>
<comment type="subunit">
    <text evidence="3">Homotetramer.</text>
</comment>
<dbReference type="Pfam" id="PF08282">
    <property type="entry name" value="Hydrolase_3"/>
    <property type="match status" value="1"/>
</dbReference>
<organism evidence="7 8">
    <name type="scientific">Lysinibacillus boronitolerans JCM 21713 = 10a = NBRC 103108</name>
    <dbReference type="NCBI Taxonomy" id="1294264"/>
    <lineage>
        <taxon>Bacteria</taxon>
        <taxon>Bacillati</taxon>
        <taxon>Bacillota</taxon>
        <taxon>Bacilli</taxon>
        <taxon>Bacillales</taxon>
        <taxon>Bacillaceae</taxon>
        <taxon>Lysinibacillus</taxon>
    </lineage>
</organism>
<dbReference type="InterPro" id="IPR050793">
    <property type="entry name" value="CMP-NeuNAc_synthase"/>
</dbReference>
<reference evidence="7 8" key="1">
    <citation type="submission" date="2014-02" db="EMBL/GenBank/DDBJ databases">
        <title>Draft genome sequence of Lysinibacillus boronitolerans NBRC 103108.</title>
        <authorList>
            <person name="Zhang F."/>
            <person name="Wang G."/>
            <person name="Zhang L."/>
        </authorList>
    </citation>
    <scope>NUCLEOTIDE SEQUENCE [LARGE SCALE GENOMIC DNA]</scope>
    <source>
        <strain evidence="7 8">NBRC 103108</strain>
    </source>
</reference>
<dbReference type="SFLD" id="SFLDS00003">
    <property type="entry name" value="Haloacid_Dehalogenase"/>
    <property type="match status" value="1"/>
</dbReference>
<protein>
    <recommendedName>
        <fullName evidence="9">3-deoxy-D-manno-octulosonate 8-phosphate phosphatase</fullName>
    </recommendedName>
</protein>
<dbReference type="InterPro" id="IPR010023">
    <property type="entry name" value="KdsC_fam"/>
</dbReference>
<keyword evidence="5" id="KW-0378">Hydrolase</keyword>
<dbReference type="Gene3D" id="3.40.50.1000">
    <property type="entry name" value="HAD superfamily/HAD-like"/>
    <property type="match status" value="1"/>
</dbReference>
<evidence type="ECO:0000256" key="1">
    <source>
        <dbReference type="ARBA" id="ARBA00001946"/>
    </source>
</evidence>
<comment type="cofactor">
    <cofactor evidence="1">
        <name>Mg(2+)</name>
        <dbReference type="ChEBI" id="CHEBI:18420"/>
    </cofactor>
</comment>
<dbReference type="SFLD" id="SFLDG01138">
    <property type="entry name" value="C1.6.2:_Deoxy-d-mannose-octulo"/>
    <property type="match status" value="1"/>
</dbReference>
<dbReference type="InterPro" id="IPR036412">
    <property type="entry name" value="HAD-like_sf"/>
</dbReference>
<evidence type="ECO:0000256" key="4">
    <source>
        <dbReference type="ARBA" id="ARBA00022723"/>
    </source>
</evidence>
<evidence type="ECO:0000313" key="7">
    <source>
        <dbReference type="EMBL" id="KGR86927.1"/>
    </source>
</evidence>